<gene>
    <name evidence="3" type="ORF">SVIM_LOCUS140216</name>
</gene>
<keyword evidence="2" id="KW-0156">Chromatin regulator</keyword>
<dbReference type="InterPro" id="IPR037138">
    <property type="entry name" value="His_deacetylse_dom_sf"/>
</dbReference>
<evidence type="ECO:0000256" key="1">
    <source>
        <dbReference type="ARBA" id="ARBA00022491"/>
    </source>
</evidence>
<keyword evidence="1" id="KW-0678">Repressor</keyword>
<evidence type="ECO:0000256" key="2">
    <source>
        <dbReference type="ARBA" id="ARBA00022853"/>
    </source>
</evidence>
<protein>
    <submittedName>
        <fullName evidence="3">Uncharacterized protein</fullName>
    </submittedName>
</protein>
<accession>A0A6N2KWP6</accession>
<dbReference type="SUPFAM" id="SSF52768">
    <property type="entry name" value="Arginase/deacetylase"/>
    <property type="match status" value="1"/>
</dbReference>
<dbReference type="InterPro" id="IPR023696">
    <property type="entry name" value="Ureohydrolase_dom_sf"/>
</dbReference>
<sequence>MELQTFRLPYFAGCRYFQRRSILRRQFCTKLSGFSISCSYSLDKDPNLLIEKLTGARVIYSVAPAMGHNQEAHPESHLRVPAIVSALEKAELTSKFRGSEIIELQNFKPASVDDIANVHTKAYVAGLEKTFQESLVAAGAGITLVNSVVMSQPGMLQHLSAPRIHLLDLL</sequence>
<name>A0A6N2KWP6_SALVM</name>
<dbReference type="Gene3D" id="3.40.800.20">
    <property type="entry name" value="Histone deacetylase domain"/>
    <property type="match status" value="1"/>
</dbReference>
<dbReference type="GO" id="GO:0006325">
    <property type="term" value="P:chromatin organization"/>
    <property type="evidence" value="ECO:0007669"/>
    <property type="project" value="UniProtKB-KW"/>
</dbReference>
<reference evidence="3" key="1">
    <citation type="submission" date="2019-03" db="EMBL/GenBank/DDBJ databases">
        <authorList>
            <person name="Mank J."/>
            <person name="Almeida P."/>
        </authorList>
    </citation>
    <scope>NUCLEOTIDE SEQUENCE</scope>
    <source>
        <strain evidence="3">78183</strain>
    </source>
</reference>
<dbReference type="EMBL" id="CAADRP010000779">
    <property type="protein sequence ID" value="VFU32254.1"/>
    <property type="molecule type" value="Genomic_DNA"/>
</dbReference>
<organism evidence="3">
    <name type="scientific">Salix viminalis</name>
    <name type="common">Common osier</name>
    <name type="synonym">Basket willow</name>
    <dbReference type="NCBI Taxonomy" id="40686"/>
    <lineage>
        <taxon>Eukaryota</taxon>
        <taxon>Viridiplantae</taxon>
        <taxon>Streptophyta</taxon>
        <taxon>Embryophyta</taxon>
        <taxon>Tracheophyta</taxon>
        <taxon>Spermatophyta</taxon>
        <taxon>Magnoliopsida</taxon>
        <taxon>eudicotyledons</taxon>
        <taxon>Gunneridae</taxon>
        <taxon>Pentapetalae</taxon>
        <taxon>rosids</taxon>
        <taxon>fabids</taxon>
        <taxon>Malpighiales</taxon>
        <taxon>Salicaceae</taxon>
        <taxon>Saliceae</taxon>
        <taxon>Salix</taxon>
    </lineage>
</organism>
<proteinExistence type="predicted"/>
<dbReference type="AlphaFoldDB" id="A0A6N2KWP6"/>
<evidence type="ECO:0000313" key="3">
    <source>
        <dbReference type="EMBL" id="VFU32254.1"/>
    </source>
</evidence>